<keyword evidence="2" id="KW-1185">Reference proteome</keyword>
<gene>
    <name evidence="1" type="ORF">FB566_1016</name>
</gene>
<sequence length="288" mass="30349">MPVRRDFNRSVAEYRAALGLAEAAGGLAPAVAPELPVRQRQLITRLAQAAAVITPGWLGRPLTDSTDDLPLGRSDGTQPLAVRIGVCNVGGDYAFAAVVNLLGTGHLFIDADITDDRVLSVIRSTLVRLLAARGTDSCRPLLVDPTGGDRLAPFTPLVEAGLTSPIGGDEAGLDQALGEAESHVKQAAARPDPSDMPELLLVITRVPRQFEERVNRLAARAVSARLHLVVAGWSGGAVRQATHVSVDEQVRLAGVALPVAVDDVPDEVVSAVCNRLAAEQNWLIGEEP</sequence>
<proteinExistence type="predicted"/>
<organism evidence="1 2">
    <name type="scientific">Stackebrandtia endophytica</name>
    <dbReference type="NCBI Taxonomy" id="1496996"/>
    <lineage>
        <taxon>Bacteria</taxon>
        <taxon>Bacillati</taxon>
        <taxon>Actinomycetota</taxon>
        <taxon>Actinomycetes</taxon>
        <taxon>Glycomycetales</taxon>
        <taxon>Glycomycetaceae</taxon>
        <taxon>Stackebrandtia</taxon>
    </lineage>
</organism>
<evidence type="ECO:0000313" key="2">
    <source>
        <dbReference type="Proteomes" id="UP000317043"/>
    </source>
</evidence>
<dbReference type="EMBL" id="VFOW01000001">
    <property type="protein sequence ID" value="TQL75510.1"/>
    <property type="molecule type" value="Genomic_DNA"/>
</dbReference>
<dbReference type="Gene3D" id="3.40.50.300">
    <property type="entry name" value="P-loop containing nucleotide triphosphate hydrolases"/>
    <property type="match status" value="1"/>
</dbReference>
<comment type="caution">
    <text evidence="1">The sequence shown here is derived from an EMBL/GenBank/DDBJ whole genome shotgun (WGS) entry which is preliminary data.</text>
</comment>
<dbReference type="OrthoDB" id="4495998at2"/>
<evidence type="ECO:0000313" key="1">
    <source>
        <dbReference type="EMBL" id="TQL75510.1"/>
    </source>
</evidence>
<protein>
    <submittedName>
        <fullName evidence="1">Uncharacterized protein</fullName>
    </submittedName>
</protein>
<dbReference type="AlphaFoldDB" id="A0A543ASF5"/>
<dbReference type="InParanoid" id="A0A543ASF5"/>
<reference evidence="1 2" key="1">
    <citation type="submission" date="2019-06" db="EMBL/GenBank/DDBJ databases">
        <title>Sequencing the genomes of 1000 actinobacteria strains.</title>
        <authorList>
            <person name="Klenk H.-P."/>
        </authorList>
    </citation>
    <scope>NUCLEOTIDE SEQUENCE [LARGE SCALE GENOMIC DNA]</scope>
    <source>
        <strain evidence="1 2">DSM 45928</strain>
    </source>
</reference>
<name>A0A543ASF5_9ACTN</name>
<dbReference type="Proteomes" id="UP000317043">
    <property type="component" value="Unassembled WGS sequence"/>
</dbReference>
<dbReference type="InterPro" id="IPR027417">
    <property type="entry name" value="P-loop_NTPase"/>
</dbReference>
<dbReference type="RefSeq" id="WP_142035485.1">
    <property type="nucleotide sequence ID" value="NZ_JBHTGS010000001.1"/>
</dbReference>
<accession>A0A543ASF5</accession>